<reference evidence="2" key="1">
    <citation type="journal article" date="2019" name="Int. J. Syst. Evol. Microbiol.">
        <title>The Global Catalogue of Microorganisms (GCM) 10K type strain sequencing project: providing services to taxonomists for standard genome sequencing and annotation.</title>
        <authorList>
            <consortium name="The Broad Institute Genomics Platform"/>
            <consortium name="The Broad Institute Genome Sequencing Center for Infectious Disease"/>
            <person name="Wu L."/>
            <person name="Ma J."/>
        </authorList>
    </citation>
    <scope>NUCLEOTIDE SEQUENCE [LARGE SCALE GENOMIC DNA]</scope>
    <source>
        <strain evidence="2">LMG 24813</strain>
    </source>
</reference>
<accession>A0ABV8NXF9</accession>
<dbReference type="EMBL" id="JBHSBV010000001">
    <property type="protein sequence ID" value="MFC4200172.1"/>
    <property type="molecule type" value="Genomic_DNA"/>
</dbReference>
<organism evidence="1 2">
    <name type="scientific">Candidimonas humi</name>
    <dbReference type="NCBI Taxonomy" id="683355"/>
    <lineage>
        <taxon>Bacteria</taxon>
        <taxon>Pseudomonadati</taxon>
        <taxon>Pseudomonadota</taxon>
        <taxon>Betaproteobacteria</taxon>
        <taxon>Burkholderiales</taxon>
        <taxon>Alcaligenaceae</taxon>
        <taxon>Candidimonas</taxon>
    </lineage>
</organism>
<proteinExistence type="predicted"/>
<protein>
    <submittedName>
        <fullName evidence="1">DUF1993 family protein</fullName>
    </submittedName>
</protein>
<dbReference type="Proteomes" id="UP001595848">
    <property type="component" value="Unassembled WGS sequence"/>
</dbReference>
<dbReference type="InterPro" id="IPR018531">
    <property type="entry name" value="DUF1993"/>
</dbReference>
<dbReference type="RefSeq" id="WP_246600650.1">
    <property type="nucleotide sequence ID" value="NZ_JAHTBN010000005.1"/>
</dbReference>
<dbReference type="Pfam" id="PF09351">
    <property type="entry name" value="DUF1993"/>
    <property type="match status" value="1"/>
</dbReference>
<comment type="caution">
    <text evidence="1">The sequence shown here is derived from an EMBL/GenBank/DDBJ whole genome shotgun (WGS) entry which is preliminary data.</text>
</comment>
<evidence type="ECO:0000313" key="2">
    <source>
        <dbReference type="Proteomes" id="UP001595848"/>
    </source>
</evidence>
<name>A0ABV8NXF9_9BURK</name>
<dbReference type="PANTHER" id="PTHR36922:SF1">
    <property type="entry name" value="DUF1993 DOMAIN-CONTAINING PROTEIN"/>
    <property type="match status" value="1"/>
</dbReference>
<evidence type="ECO:0000313" key="1">
    <source>
        <dbReference type="EMBL" id="MFC4200172.1"/>
    </source>
</evidence>
<sequence>MMAGIPMYQASIATLTRSLKILDTILAKGAAHAEAHKIDPAVLIGSRLYPDMFALARQVQVATDTAKGCAARLAGVETPKFEDTETTFPELSARIAKTIDFLASVRPEQIDGSEHREIVLKLGKHAITFDGQAYLLNFVLPNFYFHVTTAYDILRHCGVEVGKMDFLGSLSA</sequence>
<gene>
    <name evidence="1" type="ORF">ACFOY1_04325</name>
</gene>
<dbReference type="InterPro" id="IPR034660">
    <property type="entry name" value="DinB/YfiT-like"/>
</dbReference>
<dbReference type="SUPFAM" id="SSF109854">
    <property type="entry name" value="DinB/YfiT-like putative metalloenzymes"/>
    <property type="match status" value="1"/>
</dbReference>
<dbReference type="Gene3D" id="1.20.120.450">
    <property type="entry name" value="dinb family like domain"/>
    <property type="match status" value="1"/>
</dbReference>
<keyword evidence="2" id="KW-1185">Reference proteome</keyword>
<dbReference type="PANTHER" id="PTHR36922">
    <property type="entry name" value="BLL2446 PROTEIN"/>
    <property type="match status" value="1"/>
</dbReference>